<dbReference type="OrthoDB" id="8780389at2"/>
<feature type="transmembrane region" description="Helical" evidence="1">
    <location>
        <begin position="6"/>
        <end position="26"/>
    </location>
</feature>
<protein>
    <submittedName>
        <fullName evidence="2">Tfp pilus assembly protein PilW</fullName>
    </submittedName>
</protein>
<dbReference type="Pfam" id="PF16074">
    <property type="entry name" value="PilW"/>
    <property type="match status" value="1"/>
</dbReference>
<keyword evidence="1" id="KW-1133">Transmembrane helix</keyword>
<proteinExistence type="predicted"/>
<gene>
    <name evidence="2" type="ordered locus">HEAR2377</name>
</gene>
<dbReference type="STRING" id="204773.HEAR2377"/>
<dbReference type="HOGENOM" id="CLU_070062_0_0_4"/>
<dbReference type="GO" id="GO:0043683">
    <property type="term" value="P:type IV pilus assembly"/>
    <property type="evidence" value="ECO:0007669"/>
    <property type="project" value="InterPro"/>
</dbReference>
<keyword evidence="3" id="KW-1185">Reference proteome</keyword>
<evidence type="ECO:0000313" key="2">
    <source>
        <dbReference type="EMBL" id="CAL62508.1"/>
    </source>
</evidence>
<keyword evidence="1" id="KW-0472">Membrane</keyword>
<dbReference type="EMBL" id="CU207211">
    <property type="protein sequence ID" value="CAL62508.1"/>
    <property type="molecule type" value="Genomic_DNA"/>
</dbReference>
<dbReference type="eggNOG" id="COG4966">
    <property type="taxonomic scope" value="Bacteria"/>
</dbReference>
<dbReference type="KEGG" id="har:HEAR2377"/>
<dbReference type="AlphaFoldDB" id="A4G7M1"/>
<dbReference type="Proteomes" id="UP000006697">
    <property type="component" value="Chromosome"/>
</dbReference>
<organism evidence="2 3">
    <name type="scientific">Herminiimonas arsenicoxydans</name>
    <dbReference type="NCBI Taxonomy" id="204773"/>
    <lineage>
        <taxon>Bacteria</taxon>
        <taxon>Pseudomonadati</taxon>
        <taxon>Pseudomonadota</taxon>
        <taxon>Betaproteobacteria</taxon>
        <taxon>Burkholderiales</taxon>
        <taxon>Oxalobacteraceae</taxon>
        <taxon>Herminiimonas</taxon>
    </lineage>
</organism>
<name>A4G7M1_HERAR</name>
<evidence type="ECO:0000313" key="3">
    <source>
        <dbReference type="Proteomes" id="UP000006697"/>
    </source>
</evidence>
<dbReference type="InterPro" id="IPR032092">
    <property type="entry name" value="PilW"/>
</dbReference>
<reference evidence="2 3" key="1">
    <citation type="journal article" date="2007" name="PLoS Genet.">
        <title>A tale of two oxidation states: bacterial colonization of arsenic-rich environments.</title>
        <authorList>
            <person name="Muller D."/>
            <person name="Medigue C."/>
            <person name="Koechler S."/>
            <person name="Barbe V."/>
            <person name="Barakat M."/>
            <person name="Talla E."/>
            <person name="Bonnefoy V."/>
            <person name="Krin E."/>
            <person name="Arsene-Ploetze F."/>
            <person name="Carapito C."/>
            <person name="Chandler M."/>
            <person name="Cournoyer B."/>
            <person name="Cruveiller S."/>
            <person name="Dossat C."/>
            <person name="Duval S."/>
            <person name="Heymann M."/>
            <person name="Leize E."/>
            <person name="Lieutaud A."/>
            <person name="Lievremont D."/>
            <person name="Makita Y."/>
            <person name="Mangenot S."/>
            <person name="Nitschke W."/>
            <person name="Ortet P."/>
            <person name="Perdrial N."/>
            <person name="Schoepp B."/>
            <person name="Siguier N."/>
            <person name="Simeonova D.D."/>
            <person name="Rouy Z."/>
            <person name="Segurens B."/>
            <person name="Turlin E."/>
            <person name="Vallenet D."/>
            <person name="Van Dorsselaer A."/>
            <person name="Weiss S."/>
            <person name="Weissenbach J."/>
            <person name="Lett M.C."/>
            <person name="Danchin A."/>
            <person name="Bertin P.N."/>
        </authorList>
    </citation>
    <scope>NUCLEOTIDE SEQUENCE [LARGE SCALE GENOMIC DNA]</scope>
    <source>
        <strain evidence="3">ULPAs1</strain>
    </source>
</reference>
<accession>A4G7M1</accession>
<sequence>MTLIELMIAITLGLFLVLTAIGLLVASKTGYVMQDQQAHIQETGRYAIEILSRAVRQAGYENWHSATMPAQVEAAFSASITGRDAMTLKKTTPELDSLTSTDVVNGSDVLALRFFGDDADGEEGAILNCAGLPVAATSAATGNEQERGWSIFFVAKDSAGEPELRCKYQSKTSWNADAIARGVESFQVLYGLDADGDGVAEQFLNADGLNALDARLLLSGENALARAGDFNRQTHWKKITVIKLGLLVRGSQVARDDALRGEYDLFGAAYGDMHAASDKGSRISESALPAAAKNRIRKVFTHTIQLRNAAAGSGA</sequence>
<evidence type="ECO:0000256" key="1">
    <source>
        <dbReference type="SAM" id="Phobius"/>
    </source>
</evidence>
<keyword evidence="1" id="KW-0812">Transmembrane</keyword>